<proteinExistence type="inferred from homology"/>
<evidence type="ECO:0000313" key="16">
    <source>
        <dbReference type="EMBL" id="XBY43194.1"/>
    </source>
</evidence>
<keyword evidence="4" id="KW-1003">Cell membrane</keyword>
<dbReference type="InterPro" id="IPR003439">
    <property type="entry name" value="ABC_transporter-like_ATP-bd"/>
</dbReference>
<dbReference type="PROSITE" id="PS00211">
    <property type="entry name" value="ABC_TRANSPORTER_1"/>
    <property type="match status" value="1"/>
</dbReference>
<dbReference type="SUPFAM" id="SSF90123">
    <property type="entry name" value="ABC transporter transmembrane region"/>
    <property type="match status" value="1"/>
</dbReference>
<feature type="transmembrane region" description="Helical" evidence="13">
    <location>
        <begin position="20"/>
        <end position="37"/>
    </location>
</feature>
<dbReference type="GO" id="GO:0015421">
    <property type="term" value="F:ABC-type oligopeptide transporter activity"/>
    <property type="evidence" value="ECO:0007669"/>
    <property type="project" value="TreeGrafter"/>
</dbReference>
<gene>
    <name evidence="16" type="ORF">ABS361_13915</name>
</gene>
<dbReference type="SUPFAM" id="SSF52540">
    <property type="entry name" value="P-loop containing nucleoside triphosphate hydrolases"/>
    <property type="match status" value="1"/>
</dbReference>
<dbReference type="NCBIfam" id="NF010178">
    <property type="entry name" value="PRK13657.1"/>
    <property type="match status" value="1"/>
</dbReference>
<evidence type="ECO:0000256" key="10">
    <source>
        <dbReference type="ARBA" id="ARBA00022967"/>
    </source>
</evidence>
<organism evidence="16">
    <name type="scientific">Methyloraptor flagellatus</name>
    <dbReference type="NCBI Taxonomy" id="3162530"/>
    <lineage>
        <taxon>Bacteria</taxon>
        <taxon>Pseudomonadati</taxon>
        <taxon>Pseudomonadota</taxon>
        <taxon>Alphaproteobacteria</taxon>
        <taxon>Hyphomicrobiales</taxon>
        <taxon>Ancalomicrobiaceae</taxon>
        <taxon>Methyloraptor</taxon>
    </lineage>
</organism>
<evidence type="ECO:0000256" key="2">
    <source>
        <dbReference type="ARBA" id="ARBA00005417"/>
    </source>
</evidence>
<keyword evidence="8" id="KW-0547">Nucleotide-binding</keyword>
<dbReference type="PANTHER" id="PTHR43394:SF1">
    <property type="entry name" value="ATP-BINDING CASSETTE SUB-FAMILY B MEMBER 10, MITOCHONDRIAL"/>
    <property type="match status" value="1"/>
</dbReference>
<evidence type="ECO:0000256" key="7">
    <source>
        <dbReference type="ARBA" id="ARBA00022692"/>
    </source>
</evidence>
<evidence type="ECO:0000256" key="6">
    <source>
        <dbReference type="ARBA" id="ARBA00022597"/>
    </source>
</evidence>
<dbReference type="InterPro" id="IPR005896">
    <property type="entry name" value="NdvA"/>
</dbReference>
<feature type="transmembrane region" description="Helical" evidence="13">
    <location>
        <begin position="57"/>
        <end position="80"/>
    </location>
</feature>
<protein>
    <submittedName>
        <fullName evidence="16">Glucan ABC transporter ATP-binding protein/ permease</fullName>
    </submittedName>
</protein>
<evidence type="ECO:0000256" key="3">
    <source>
        <dbReference type="ARBA" id="ARBA00022448"/>
    </source>
</evidence>
<feature type="transmembrane region" description="Helical" evidence="13">
    <location>
        <begin position="158"/>
        <end position="177"/>
    </location>
</feature>
<keyword evidence="11 13" id="KW-1133">Transmembrane helix</keyword>
<comment type="subcellular location">
    <subcellularLocation>
        <location evidence="1">Cell membrane</location>
        <topology evidence="1">Multi-pass membrane protein</topology>
    </subcellularLocation>
</comment>
<comment type="similarity">
    <text evidence="2">Belongs to the ABC transporter superfamily.</text>
</comment>
<dbReference type="RefSeq" id="WP_407048294.1">
    <property type="nucleotide sequence ID" value="NZ_CP158568.1"/>
</dbReference>
<accession>A0AAU7X5R6</accession>
<dbReference type="InterPro" id="IPR017871">
    <property type="entry name" value="ABC_transporter-like_CS"/>
</dbReference>
<dbReference type="PANTHER" id="PTHR43394">
    <property type="entry name" value="ATP-DEPENDENT PERMEASE MDL1, MITOCHONDRIAL"/>
    <property type="match status" value="1"/>
</dbReference>
<dbReference type="InterPro" id="IPR003593">
    <property type="entry name" value="AAA+_ATPase"/>
</dbReference>
<dbReference type="PROSITE" id="PS50929">
    <property type="entry name" value="ABC_TM1F"/>
    <property type="match status" value="1"/>
</dbReference>
<keyword evidence="6" id="KW-0762">Sugar transport</keyword>
<keyword evidence="3" id="KW-0813">Transport</keyword>
<sequence length="584" mass="63350">MSFFRVYWRTIGLVGPDRPLAIGLAVASVVLAGLQFAEPVLFGRVVDALSKDRPALALVALWAGFGFAAIAANIFVAMYADRMAHRRRLAVMKMFFEHVVELPAAFHSEAQSGRLIGIMLRGTDRLFSILLSVFREHLTAVLMLVVMLPVSVWINWKMGLLLVGLMVVYTSLSAIVVRKTRRGQEVAEGYHSELSGRVVDVIGNIGVVQSFVRLKDETRALQAVMSKLMAAQFPVLTWWAVTTVLTRAAATVTIVSLFGLGAALHDKGEISVGEIVSFVGFAGLLIGRLDQLTYFLADLVKEAAAMRQFFDVLDQRSTLPEKPGAPALAVAAGRVVFEDVSFRYPNASAGIFDVSFVAEPGQTVAIVGPTGSGKSTTIALLQRARDPDAGRITIDGQDLRDVSLDSIRQAIGVVFQDPGLFDRSIAENLRIGKPDATEDEVRDAARLAEADGFVAEKRGGYDTRAGERGRALSGGERQRLAIARAILKNAPILILDEATSALDTETEARIKIALDRLSQGRTTFVIAHRLSTVRSADQILFMEAGRIVERGRFEDLVRRGGRFAALVEAGTFTVEEKNGEISPG</sequence>
<feature type="transmembrane region" description="Helical" evidence="13">
    <location>
        <begin position="235"/>
        <end position="263"/>
    </location>
</feature>
<dbReference type="Pfam" id="PF00664">
    <property type="entry name" value="ABC_membrane"/>
    <property type="match status" value="1"/>
</dbReference>
<dbReference type="PROSITE" id="PS50893">
    <property type="entry name" value="ABC_TRANSPORTER_2"/>
    <property type="match status" value="1"/>
</dbReference>
<feature type="transmembrane region" description="Helical" evidence="13">
    <location>
        <begin position="126"/>
        <end position="152"/>
    </location>
</feature>
<dbReference type="InterPro" id="IPR027417">
    <property type="entry name" value="P-loop_NTPase"/>
</dbReference>
<dbReference type="Pfam" id="PF00005">
    <property type="entry name" value="ABC_tran"/>
    <property type="match status" value="1"/>
</dbReference>
<keyword evidence="9 16" id="KW-0067">ATP-binding</keyword>
<dbReference type="SMART" id="SM00382">
    <property type="entry name" value="AAA"/>
    <property type="match status" value="1"/>
</dbReference>
<dbReference type="GO" id="GO:0015441">
    <property type="term" value="F:ABC-type beta-glucan transporter activity"/>
    <property type="evidence" value="ECO:0007669"/>
    <property type="project" value="InterPro"/>
</dbReference>
<dbReference type="Gene3D" id="1.20.1560.10">
    <property type="entry name" value="ABC transporter type 1, transmembrane domain"/>
    <property type="match status" value="1"/>
</dbReference>
<dbReference type="GO" id="GO:0016887">
    <property type="term" value="F:ATP hydrolysis activity"/>
    <property type="evidence" value="ECO:0007669"/>
    <property type="project" value="InterPro"/>
</dbReference>
<dbReference type="EMBL" id="CP158568">
    <property type="protein sequence ID" value="XBY43194.1"/>
    <property type="molecule type" value="Genomic_DNA"/>
</dbReference>
<dbReference type="FunFam" id="3.40.50.300:FF:000221">
    <property type="entry name" value="Multidrug ABC transporter ATP-binding protein"/>
    <property type="match status" value="1"/>
</dbReference>
<keyword evidence="12 13" id="KW-0472">Membrane</keyword>
<dbReference type="Gene3D" id="3.40.50.300">
    <property type="entry name" value="P-loop containing nucleotide triphosphate hydrolases"/>
    <property type="match status" value="1"/>
</dbReference>
<evidence type="ECO:0000256" key="11">
    <source>
        <dbReference type="ARBA" id="ARBA00022989"/>
    </source>
</evidence>
<dbReference type="KEGG" id="mflg:ABS361_13915"/>
<evidence type="ECO:0000256" key="12">
    <source>
        <dbReference type="ARBA" id="ARBA00023136"/>
    </source>
</evidence>
<name>A0AAU7X5R6_9HYPH</name>
<evidence type="ECO:0000256" key="9">
    <source>
        <dbReference type="ARBA" id="ARBA00022840"/>
    </source>
</evidence>
<dbReference type="AlphaFoldDB" id="A0AAU7X5R6"/>
<dbReference type="CDD" id="cd18562">
    <property type="entry name" value="ABC_6TM_NdvA_beta-glucan_exporter_like"/>
    <property type="match status" value="1"/>
</dbReference>
<evidence type="ECO:0000259" key="14">
    <source>
        <dbReference type="PROSITE" id="PS50893"/>
    </source>
</evidence>
<evidence type="ECO:0000256" key="4">
    <source>
        <dbReference type="ARBA" id="ARBA00022475"/>
    </source>
</evidence>
<feature type="domain" description="ABC transporter" evidence="14">
    <location>
        <begin position="335"/>
        <end position="569"/>
    </location>
</feature>
<evidence type="ECO:0000259" key="15">
    <source>
        <dbReference type="PROSITE" id="PS50929"/>
    </source>
</evidence>
<evidence type="ECO:0000256" key="1">
    <source>
        <dbReference type="ARBA" id="ARBA00004651"/>
    </source>
</evidence>
<feature type="domain" description="ABC transmembrane type-1" evidence="15">
    <location>
        <begin position="22"/>
        <end position="301"/>
    </location>
</feature>
<dbReference type="InterPro" id="IPR039421">
    <property type="entry name" value="Type_1_exporter"/>
</dbReference>
<evidence type="ECO:0000256" key="5">
    <source>
        <dbReference type="ARBA" id="ARBA00022519"/>
    </source>
</evidence>
<dbReference type="NCBIfam" id="TIGR01192">
    <property type="entry name" value="chvA"/>
    <property type="match status" value="1"/>
</dbReference>
<keyword evidence="7 13" id="KW-0812">Transmembrane</keyword>
<keyword evidence="10" id="KW-1278">Translocase</keyword>
<reference evidence="16" key="1">
    <citation type="submission" date="2024-06" db="EMBL/GenBank/DDBJ databases">
        <title>Methylostella associata gen. nov., sp. nov., a novel Ancalomicrobiaceae-affiliated facultatively methylotrophic bacteria that feed on methanotrophs of the genus Methylococcus.</title>
        <authorList>
            <person name="Saltykova V."/>
            <person name="Danilova O.V."/>
            <person name="Oshkin I.Y."/>
            <person name="Belova S.E."/>
            <person name="Pimenov N.V."/>
            <person name="Dedysh S.N."/>
        </authorList>
    </citation>
    <scope>NUCLEOTIDE SEQUENCE</scope>
    <source>
        <strain evidence="16">S20</strain>
    </source>
</reference>
<evidence type="ECO:0000256" key="8">
    <source>
        <dbReference type="ARBA" id="ARBA00022741"/>
    </source>
</evidence>
<dbReference type="InterPro" id="IPR011527">
    <property type="entry name" value="ABC1_TM_dom"/>
</dbReference>
<evidence type="ECO:0000256" key="13">
    <source>
        <dbReference type="SAM" id="Phobius"/>
    </source>
</evidence>
<keyword evidence="5" id="KW-0997">Cell inner membrane</keyword>
<dbReference type="GO" id="GO:0005886">
    <property type="term" value="C:plasma membrane"/>
    <property type="evidence" value="ECO:0007669"/>
    <property type="project" value="UniProtKB-SubCell"/>
</dbReference>
<dbReference type="GO" id="GO:0005524">
    <property type="term" value="F:ATP binding"/>
    <property type="evidence" value="ECO:0007669"/>
    <property type="project" value="UniProtKB-KW"/>
</dbReference>
<dbReference type="InterPro" id="IPR036640">
    <property type="entry name" value="ABC1_TM_sf"/>
</dbReference>